<reference evidence="7" key="1">
    <citation type="submission" date="2023-07" db="EMBL/GenBank/DDBJ databases">
        <authorList>
            <person name="Colorado M.A."/>
            <person name="Villamil L.M."/>
            <person name="Melo J.F."/>
            <person name="Rodriguez J.A."/>
            <person name="Ruiz R.Y."/>
        </authorList>
    </citation>
    <scope>NUCLEOTIDE SEQUENCE [LARGE SCALE GENOMIC DNA]</scope>
    <source>
        <strain evidence="7">C33</strain>
    </source>
</reference>
<keyword evidence="2 6" id="KW-0808">Transferase</keyword>
<organism evidence="6 7">
    <name type="scientific">Candidatus Cetobacterium colombiensis</name>
    <dbReference type="NCBI Taxonomy" id="3073100"/>
    <lineage>
        <taxon>Bacteria</taxon>
        <taxon>Fusobacteriati</taxon>
        <taxon>Fusobacteriota</taxon>
        <taxon>Fusobacteriia</taxon>
        <taxon>Fusobacteriales</taxon>
        <taxon>Fusobacteriaceae</taxon>
        <taxon>Cetobacterium</taxon>
    </lineage>
</organism>
<dbReference type="InterPro" id="IPR026591">
    <property type="entry name" value="Sirtuin_cat_small_dom_sf"/>
</dbReference>
<dbReference type="PROSITE" id="PS50305">
    <property type="entry name" value="SIRTUIN"/>
    <property type="match status" value="1"/>
</dbReference>
<dbReference type="Pfam" id="PF02146">
    <property type="entry name" value="SIR2"/>
    <property type="match status" value="1"/>
</dbReference>
<feature type="binding site" evidence="4">
    <location>
        <position position="148"/>
    </location>
    <ligand>
        <name>Zn(2+)</name>
        <dbReference type="ChEBI" id="CHEBI:29105"/>
    </ligand>
</feature>
<keyword evidence="3" id="KW-0520">NAD</keyword>
<name>A0ABU4W7Z0_9FUSO</name>
<dbReference type="InterPro" id="IPR029035">
    <property type="entry name" value="DHS-like_NAD/FAD-binding_dom"/>
</dbReference>
<evidence type="ECO:0000256" key="2">
    <source>
        <dbReference type="ARBA" id="ARBA00022679"/>
    </source>
</evidence>
<dbReference type="InterPro" id="IPR003000">
    <property type="entry name" value="Sirtuin"/>
</dbReference>
<feature type="binding site" evidence="4">
    <location>
        <position position="150"/>
    </location>
    <ligand>
        <name>Zn(2+)</name>
        <dbReference type="ChEBI" id="CHEBI:29105"/>
    </ligand>
</feature>
<dbReference type="InterPro" id="IPR026590">
    <property type="entry name" value="Ssirtuin_cat_dom"/>
</dbReference>
<sequence>MEVFKMNEKWNKLVDILKTSNNIVFFGGAGTSTESGIPDFRGKDGLYSRKYKGYDPEEILHIDFFIKNRKIFNEFLEEKMNFKNIKPNKGHYALVKLEQMGKLKAVITQNIDNLHQDAGSINVLELHGNISHFYCLSCGRIESKNFSCDCGGITRPPVTLYGENLDEEVTKLAINSIKKADTLIVAGTSLTVYPAAYYIQYFKGKNLVIINADETKYDQYATLVIRDSFAQVMDYAINKI</sequence>
<evidence type="ECO:0000313" key="6">
    <source>
        <dbReference type="EMBL" id="MDX8335638.1"/>
    </source>
</evidence>
<proteinExistence type="predicted"/>
<evidence type="ECO:0000256" key="4">
    <source>
        <dbReference type="PROSITE-ProRule" id="PRU00236"/>
    </source>
</evidence>
<dbReference type="GO" id="GO:0034979">
    <property type="term" value="F:NAD-dependent protein lysine deacetylase activity"/>
    <property type="evidence" value="ECO:0007669"/>
    <property type="project" value="UniProtKB-EC"/>
</dbReference>
<dbReference type="Gene3D" id="3.30.1600.10">
    <property type="entry name" value="SIR2/SIRT2 'Small Domain"/>
    <property type="match status" value="1"/>
</dbReference>
<dbReference type="InterPro" id="IPR050134">
    <property type="entry name" value="NAD-dep_sirtuin_deacylases"/>
</dbReference>
<dbReference type="SUPFAM" id="SSF52467">
    <property type="entry name" value="DHS-like NAD/FAD-binding domain"/>
    <property type="match status" value="1"/>
</dbReference>
<feature type="binding site" evidence="4">
    <location>
        <position position="135"/>
    </location>
    <ligand>
        <name>Zn(2+)</name>
        <dbReference type="ChEBI" id="CHEBI:29105"/>
    </ligand>
</feature>
<dbReference type="PANTHER" id="PTHR11085">
    <property type="entry name" value="NAD-DEPENDENT PROTEIN DEACYLASE SIRTUIN-5, MITOCHONDRIAL-RELATED"/>
    <property type="match status" value="1"/>
</dbReference>
<gene>
    <name evidence="6" type="ORF">RFV38_03830</name>
</gene>
<protein>
    <recommendedName>
        <fullName evidence="1">protein acetyllysine N-acetyltransferase</fullName>
        <ecNumber evidence="1">2.3.1.286</ecNumber>
    </recommendedName>
</protein>
<keyword evidence="4" id="KW-0862">Zinc</keyword>
<keyword evidence="6" id="KW-0012">Acyltransferase</keyword>
<comment type="caution">
    <text evidence="6">The sequence shown here is derived from an EMBL/GenBank/DDBJ whole genome shotgun (WGS) entry which is preliminary data.</text>
</comment>
<feature type="binding site" evidence="4">
    <location>
        <position position="138"/>
    </location>
    <ligand>
        <name>Zn(2+)</name>
        <dbReference type="ChEBI" id="CHEBI:29105"/>
    </ligand>
</feature>
<evidence type="ECO:0000259" key="5">
    <source>
        <dbReference type="PROSITE" id="PS50305"/>
    </source>
</evidence>
<accession>A0ABU4W7Z0</accession>
<dbReference type="Proteomes" id="UP001279681">
    <property type="component" value="Unassembled WGS sequence"/>
</dbReference>
<feature type="active site" description="Proton acceptor" evidence="4">
    <location>
        <position position="127"/>
    </location>
</feature>
<evidence type="ECO:0000256" key="3">
    <source>
        <dbReference type="ARBA" id="ARBA00023027"/>
    </source>
</evidence>
<evidence type="ECO:0000313" key="7">
    <source>
        <dbReference type="Proteomes" id="UP001279681"/>
    </source>
</evidence>
<dbReference type="NCBIfam" id="NF001752">
    <property type="entry name" value="PRK00481.1-1"/>
    <property type="match status" value="1"/>
</dbReference>
<dbReference type="EC" id="2.3.1.286" evidence="1"/>
<dbReference type="PANTHER" id="PTHR11085:SF4">
    <property type="entry name" value="NAD-DEPENDENT PROTEIN DEACYLASE"/>
    <property type="match status" value="1"/>
</dbReference>
<dbReference type="Gene3D" id="3.40.50.1220">
    <property type="entry name" value="TPP-binding domain"/>
    <property type="match status" value="1"/>
</dbReference>
<dbReference type="EMBL" id="JAVIKH010000003">
    <property type="protein sequence ID" value="MDX8335638.1"/>
    <property type="molecule type" value="Genomic_DNA"/>
</dbReference>
<keyword evidence="4" id="KW-0479">Metal-binding</keyword>
<feature type="domain" description="Deacetylase sirtuin-type" evidence="5">
    <location>
        <begin position="3"/>
        <end position="240"/>
    </location>
</feature>
<evidence type="ECO:0000256" key="1">
    <source>
        <dbReference type="ARBA" id="ARBA00012928"/>
    </source>
</evidence>
<keyword evidence="7" id="KW-1185">Reference proteome</keyword>